<keyword evidence="3" id="KW-0539">Nucleus</keyword>
<dbReference type="AlphaFoldDB" id="A0AAD6Z866"/>
<dbReference type="InterPro" id="IPR036864">
    <property type="entry name" value="Zn2-C6_fun-type_DNA-bd_sf"/>
</dbReference>
<reference evidence="6" key="1">
    <citation type="submission" date="2023-03" db="EMBL/GenBank/DDBJ databases">
        <title>Massive genome expansion in bonnet fungi (Mycena s.s.) driven by repeated elements and novel gene families across ecological guilds.</title>
        <authorList>
            <consortium name="Lawrence Berkeley National Laboratory"/>
            <person name="Harder C.B."/>
            <person name="Miyauchi S."/>
            <person name="Viragh M."/>
            <person name="Kuo A."/>
            <person name="Thoen E."/>
            <person name="Andreopoulos B."/>
            <person name="Lu D."/>
            <person name="Skrede I."/>
            <person name="Drula E."/>
            <person name="Henrissat B."/>
            <person name="Morin E."/>
            <person name="Kohler A."/>
            <person name="Barry K."/>
            <person name="LaButti K."/>
            <person name="Morin E."/>
            <person name="Salamov A."/>
            <person name="Lipzen A."/>
            <person name="Mereny Z."/>
            <person name="Hegedus B."/>
            <person name="Baldrian P."/>
            <person name="Stursova M."/>
            <person name="Weitz H."/>
            <person name="Taylor A."/>
            <person name="Grigoriev I.V."/>
            <person name="Nagy L.G."/>
            <person name="Martin F."/>
            <person name="Kauserud H."/>
        </authorList>
    </citation>
    <scope>NUCLEOTIDE SEQUENCE</scope>
    <source>
        <strain evidence="6">CBHHK002</strain>
    </source>
</reference>
<keyword evidence="7" id="KW-1185">Reference proteome</keyword>
<sequence length="740" mass="81437">MDSAKMRVKKSVMSAPTSNDRHGGRDTEAAFGRSGRAGSSCAECQRLKLRCDRKGPPCGSCVHRGCESICPEGTLISTGRGKRSVMSHVQKLNTVITEMGERVRQLQDALVAVGVPPQKQKLYITTDTRHLSDSTPAQKGETFGSLSVNGDGNSLYFGPTAGCAAVFASEHNSEGSSSRGERFFFTAITESFPFSSDQTSRWDVDLALDQLCAHLPLEQRAWDLCDTYYRNGCWTGMPVMQAQTVELLSLMYHNIGTEDGRQPTATATTQKMTVLYLIFALAALVDLDLPAYNLESNQYFDLACAAMSVKSLFEDPQVETVQALTLFACYYGHGGPRFSMDGAWVMISLASQISQRLGLHRESFGLKLPGRLLNRCRILFWETYSIETIYGLSLGRPTGTLLSNVSCPFPPDELDDSHPFVKLFPGYLHARWGYTKNITAPIMEDFTAISKPSYKAVLEMDRTIRKYMHLCPCERFPSLEDEPPSAYAQRHLLPLLSKFHIMYIHSGSLVEAIQDKPANPFASAYAHSVAAAYIAASSVVEANKRNLAAHPLLFTRWWPIRESLFNAALILGTFASRYPTPKPLHPHTILNLFAAVDLIEKITESGGRMGGGLTIIRRLLDKAIAMHSQGKSPDTPTPPLSVAPEIGRELEILAGQTSVVEHEPQTAIGNSSAPTPRRTEPEFWLRDLNLLVSQSLDSTISSSTAIPLDLWDTVQLDGAQIPLLSSGTDFQDWADFLPGL</sequence>
<protein>
    <recommendedName>
        <fullName evidence="5">Zn(2)-C6 fungal-type domain-containing protein</fullName>
    </recommendedName>
</protein>
<dbReference type="GO" id="GO:0006351">
    <property type="term" value="P:DNA-templated transcription"/>
    <property type="evidence" value="ECO:0007669"/>
    <property type="project" value="InterPro"/>
</dbReference>
<evidence type="ECO:0000313" key="6">
    <source>
        <dbReference type="EMBL" id="KAJ7311706.1"/>
    </source>
</evidence>
<feature type="compositionally biased region" description="Basic residues" evidence="4">
    <location>
        <begin position="1"/>
        <end position="10"/>
    </location>
</feature>
<dbReference type="GO" id="GO:0008270">
    <property type="term" value="F:zinc ion binding"/>
    <property type="evidence" value="ECO:0007669"/>
    <property type="project" value="InterPro"/>
</dbReference>
<evidence type="ECO:0000313" key="7">
    <source>
        <dbReference type="Proteomes" id="UP001218218"/>
    </source>
</evidence>
<dbReference type="Gene3D" id="4.10.240.10">
    <property type="entry name" value="Zn(2)-C6 fungal-type DNA-binding domain"/>
    <property type="match status" value="1"/>
</dbReference>
<dbReference type="GO" id="GO:0000981">
    <property type="term" value="F:DNA-binding transcription factor activity, RNA polymerase II-specific"/>
    <property type="evidence" value="ECO:0007669"/>
    <property type="project" value="InterPro"/>
</dbReference>
<feature type="compositionally biased region" description="Basic and acidic residues" evidence="4">
    <location>
        <begin position="19"/>
        <end position="28"/>
    </location>
</feature>
<dbReference type="PANTHER" id="PTHR31001">
    <property type="entry name" value="UNCHARACTERIZED TRANSCRIPTIONAL REGULATORY PROTEIN"/>
    <property type="match status" value="1"/>
</dbReference>
<feature type="domain" description="Zn(2)-C6 fungal-type" evidence="5">
    <location>
        <begin position="40"/>
        <end position="70"/>
    </location>
</feature>
<dbReference type="SMART" id="SM00906">
    <property type="entry name" value="Fungal_trans"/>
    <property type="match status" value="1"/>
</dbReference>
<dbReference type="GO" id="GO:0005634">
    <property type="term" value="C:nucleus"/>
    <property type="evidence" value="ECO:0007669"/>
    <property type="project" value="UniProtKB-SubCell"/>
</dbReference>
<evidence type="ECO:0000256" key="1">
    <source>
        <dbReference type="ARBA" id="ARBA00004123"/>
    </source>
</evidence>
<comment type="subcellular location">
    <subcellularLocation>
        <location evidence="1">Nucleus</location>
    </subcellularLocation>
</comment>
<feature type="region of interest" description="Disordered" evidence="4">
    <location>
        <begin position="1"/>
        <end position="32"/>
    </location>
</feature>
<dbReference type="CDD" id="cd00067">
    <property type="entry name" value="GAL4"/>
    <property type="match status" value="1"/>
</dbReference>
<dbReference type="GO" id="GO:0003677">
    <property type="term" value="F:DNA binding"/>
    <property type="evidence" value="ECO:0007669"/>
    <property type="project" value="InterPro"/>
</dbReference>
<comment type="caution">
    <text evidence="6">The sequence shown here is derived from an EMBL/GenBank/DDBJ whole genome shotgun (WGS) entry which is preliminary data.</text>
</comment>
<gene>
    <name evidence="6" type="ORF">DFH08DRAFT_897468</name>
</gene>
<dbReference type="InterPro" id="IPR001138">
    <property type="entry name" value="Zn2Cys6_DnaBD"/>
</dbReference>
<dbReference type="PROSITE" id="PS50048">
    <property type="entry name" value="ZN2_CY6_FUNGAL_2"/>
    <property type="match status" value="1"/>
</dbReference>
<evidence type="ECO:0000256" key="3">
    <source>
        <dbReference type="ARBA" id="ARBA00023242"/>
    </source>
</evidence>
<proteinExistence type="predicted"/>
<dbReference type="CDD" id="cd12148">
    <property type="entry name" value="fungal_TF_MHR"/>
    <property type="match status" value="1"/>
</dbReference>
<dbReference type="Proteomes" id="UP001218218">
    <property type="component" value="Unassembled WGS sequence"/>
</dbReference>
<evidence type="ECO:0000256" key="2">
    <source>
        <dbReference type="ARBA" id="ARBA00022723"/>
    </source>
</evidence>
<evidence type="ECO:0000259" key="5">
    <source>
        <dbReference type="PROSITE" id="PS50048"/>
    </source>
</evidence>
<keyword evidence="2" id="KW-0479">Metal-binding</keyword>
<accession>A0AAD6Z866</accession>
<dbReference type="EMBL" id="JARIHO010000074">
    <property type="protein sequence ID" value="KAJ7311706.1"/>
    <property type="molecule type" value="Genomic_DNA"/>
</dbReference>
<dbReference type="InterPro" id="IPR050613">
    <property type="entry name" value="Sec_Metabolite_Reg"/>
</dbReference>
<evidence type="ECO:0000256" key="4">
    <source>
        <dbReference type="SAM" id="MobiDB-lite"/>
    </source>
</evidence>
<organism evidence="6 7">
    <name type="scientific">Mycena albidolilacea</name>
    <dbReference type="NCBI Taxonomy" id="1033008"/>
    <lineage>
        <taxon>Eukaryota</taxon>
        <taxon>Fungi</taxon>
        <taxon>Dikarya</taxon>
        <taxon>Basidiomycota</taxon>
        <taxon>Agaricomycotina</taxon>
        <taxon>Agaricomycetes</taxon>
        <taxon>Agaricomycetidae</taxon>
        <taxon>Agaricales</taxon>
        <taxon>Marasmiineae</taxon>
        <taxon>Mycenaceae</taxon>
        <taxon>Mycena</taxon>
    </lineage>
</organism>
<dbReference type="SUPFAM" id="SSF57701">
    <property type="entry name" value="Zn2/Cys6 DNA-binding domain"/>
    <property type="match status" value="1"/>
</dbReference>
<dbReference type="InterPro" id="IPR007219">
    <property type="entry name" value="XnlR_reg_dom"/>
</dbReference>
<dbReference type="PANTHER" id="PTHR31001:SF56">
    <property type="entry name" value="ZN(2)-C6 FUNGAL-TYPE DOMAIN-CONTAINING PROTEIN"/>
    <property type="match status" value="1"/>
</dbReference>
<name>A0AAD6Z866_9AGAR</name>
<dbReference type="Pfam" id="PF04082">
    <property type="entry name" value="Fungal_trans"/>
    <property type="match status" value="1"/>
</dbReference>